<comment type="caution">
    <text evidence="11">The sequence shown here is derived from an EMBL/GenBank/DDBJ whole genome shotgun (WGS) entry which is preliminary data.</text>
</comment>
<dbReference type="PANTHER" id="PTHR24291">
    <property type="entry name" value="CYTOCHROME P450 FAMILY 4"/>
    <property type="match status" value="1"/>
</dbReference>
<evidence type="ECO:0000256" key="8">
    <source>
        <dbReference type="RuleBase" id="RU000461"/>
    </source>
</evidence>
<evidence type="ECO:0000313" key="10">
    <source>
        <dbReference type="EMBL" id="CAF1518844.1"/>
    </source>
</evidence>
<dbReference type="SUPFAM" id="SSF48264">
    <property type="entry name" value="Cytochrome P450"/>
    <property type="match status" value="1"/>
</dbReference>
<evidence type="ECO:0000313" key="9">
    <source>
        <dbReference type="EMBL" id="CAF1159643.1"/>
    </source>
</evidence>
<evidence type="ECO:0000313" key="12">
    <source>
        <dbReference type="Proteomes" id="UP000663870"/>
    </source>
</evidence>
<keyword evidence="4 8" id="KW-0560">Oxidoreductase</keyword>
<dbReference type="InterPro" id="IPR002403">
    <property type="entry name" value="Cyt_P450_E_grp-IV"/>
</dbReference>
<dbReference type="GO" id="GO:0005506">
    <property type="term" value="F:iron ion binding"/>
    <property type="evidence" value="ECO:0007669"/>
    <property type="project" value="InterPro"/>
</dbReference>
<evidence type="ECO:0000256" key="6">
    <source>
        <dbReference type="ARBA" id="ARBA00023033"/>
    </source>
</evidence>
<dbReference type="Proteomes" id="UP000663854">
    <property type="component" value="Unassembled WGS sequence"/>
</dbReference>
<dbReference type="EMBL" id="CAJNOL010002644">
    <property type="protein sequence ID" value="CAF1518844.1"/>
    <property type="molecule type" value="Genomic_DNA"/>
</dbReference>
<evidence type="ECO:0000256" key="3">
    <source>
        <dbReference type="ARBA" id="ARBA00022723"/>
    </source>
</evidence>
<organism evidence="11 12">
    <name type="scientific">Rotaria sordida</name>
    <dbReference type="NCBI Taxonomy" id="392033"/>
    <lineage>
        <taxon>Eukaryota</taxon>
        <taxon>Metazoa</taxon>
        <taxon>Spiralia</taxon>
        <taxon>Gnathifera</taxon>
        <taxon>Rotifera</taxon>
        <taxon>Eurotatoria</taxon>
        <taxon>Bdelloidea</taxon>
        <taxon>Philodinida</taxon>
        <taxon>Philodinidae</taxon>
        <taxon>Rotaria</taxon>
    </lineage>
</organism>
<dbReference type="Gene3D" id="1.10.630.10">
    <property type="entry name" value="Cytochrome P450"/>
    <property type="match status" value="1"/>
</dbReference>
<dbReference type="InterPro" id="IPR001128">
    <property type="entry name" value="Cyt_P450"/>
</dbReference>
<evidence type="ECO:0000256" key="4">
    <source>
        <dbReference type="ARBA" id="ARBA00023002"/>
    </source>
</evidence>
<dbReference type="PRINTS" id="PR00465">
    <property type="entry name" value="EP450IV"/>
</dbReference>
<dbReference type="InterPro" id="IPR050196">
    <property type="entry name" value="Cytochrome_P450_Monoox"/>
</dbReference>
<dbReference type="InterPro" id="IPR017972">
    <property type="entry name" value="Cyt_P450_CS"/>
</dbReference>
<keyword evidence="2 7" id="KW-0349">Heme</keyword>
<dbReference type="PRINTS" id="PR00385">
    <property type="entry name" value="P450"/>
</dbReference>
<evidence type="ECO:0000256" key="5">
    <source>
        <dbReference type="ARBA" id="ARBA00023004"/>
    </source>
</evidence>
<dbReference type="GO" id="GO:0020037">
    <property type="term" value="F:heme binding"/>
    <property type="evidence" value="ECO:0007669"/>
    <property type="project" value="InterPro"/>
</dbReference>
<dbReference type="PROSITE" id="PS00086">
    <property type="entry name" value="CYTOCHROME_P450"/>
    <property type="match status" value="1"/>
</dbReference>
<dbReference type="Pfam" id="PF00067">
    <property type="entry name" value="p450"/>
    <property type="match status" value="1"/>
</dbReference>
<evidence type="ECO:0000256" key="2">
    <source>
        <dbReference type="ARBA" id="ARBA00022617"/>
    </source>
</evidence>
<dbReference type="GO" id="GO:0004497">
    <property type="term" value="F:monooxygenase activity"/>
    <property type="evidence" value="ECO:0007669"/>
    <property type="project" value="UniProtKB-KW"/>
</dbReference>
<evidence type="ECO:0000256" key="7">
    <source>
        <dbReference type="PIRSR" id="PIRSR602403-1"/>
    </source>
</evidence>
<dbReference type="PANTHER" id="PTHR24291:SF50">
    <property type="entry name" value="BIFUNCTIONAL ALBAFLAVENONE MONOOXYGENASE_TERPENE SYNTHASE"/>
    <property type="match status" value="1"/>
</dbReference>
<dbReference type="AlphaFoldDB" id="A0A815UWM3"/>
<evidence type="ECO:0000256" key="1">
    <source>
        <dbReference type="ARBA" id="ARBA00010617"/>
    </source>
</evidence>
<proteinExistence type="inferred from homology"/>
<dbReference type="Proteomes" id="UP000663870">
    <property type="component" value="Unassembled WGS sequence"/>
</dbReference>
<dbReference type="CDD" id="cd00302">
    <property type="entry name" value="cytochrome_P450"/>
    <property type="match status" value="1"/>
</dbReference>
<comment type="similarity">
    <text evidence="1 8">Belongs to the cytochrome P450 family.</text>
</comment>
<dbReference type="EMBL" id="CAJNOH010000988">
    <property type="protein sequence ID" value="CAF1159643.1"/>
    <property type="molecule type" value="Genomic_DNA"/>
</dbReference>
<sequence>MVEQEMAESPDSIAQRKKTSLIASLVSSLQTDEKTEARKKEEDKEGLSRKELFDEMLMFMVAGYETTSTALVWSIYHLSKYPRIQQKIKTELMQYSCDQYLSLDRLDSFVYLDCFINEVLHYSPTIEGTSRTVIVDDYLPNSGTPLYKDNQVLIPTTALARDAHHWEIDPELFYPERFLNEDKNYHPYAFLPFGSGHRQCLGQDLARLELKVILARMLQQVTFGDGGPEVNAVGYIQKLTTMPKHIGVIIEFH</sequence>
<protein>
    <recommendedName>
        <fullName evidence="13">Cytochrome P450</fullName>
    </recommendedName>
</protein>
<dbReference type="GO" id="GO:0016705">
    <property type="term" value="F:oxidoreductase activity, acting on paired donors, with incorporation or reduction of molecular oxygen"/>
    <property type="evidence" value="ECO:0007669"/>
    <property type="project" value="InterPro"/>
</dbReference>
<name>A0A815UWM3_9BILA</name>
<evidence type="ECO:0008006" key="13">
    <source>
        <dbReference type="Google" id="ProtNLM"/>
    </source>
</evidence>
<gene>
    <name evidence="10" type="ORF">JXQ802_LOCUS41449</name>
    <name evidence="11" type="ORF">JXQ802_LOCUS41639</name>
    <name evidence="9" type="ORF">PYM288_LOCUS22671</name>
</gene>
<keyword evidence="12" id="KW-1185">Reference proteome</keyword>
<comment type="cofactor">
    <cofactor evidence="7">
        <name>heme</name>
        <dbReference type="ChEBI" id="CHEBI:30413"/>
    </cofactor>
</comment>
<feature type="binding site" description="axial binding residue" evidence="7">
    <location>
        <position position="200"/>
    </location>
    <ligand>
        <name>heme</name>
        <dbReference type="ChEBI" id="CHEBI:30413"/>
    </ligand>
    <ligandPart>
        <name>Fe</name>
        <dbReference type="ChEBI" id="CHEBI:18248"/>
    </ligandPart>
</feature>
<keyword evidence="6 8" id="KW-0503">Monooxygenase</keyword>
<dbReference type="InterPro" id="IPR036396">
    <property type="entry name" value="Cyt_P450_sf"/>
</dbReference>
<accession>A0A815UWM3</accession>
<evidence type="ECO:0000313" key="11">
    <source>
        <dbReference type="EMBL" id="CAF1521915.1"/>
    </source>
</evidence>
<reference evidence="11" key="1">
    <citation type="submission" date="2021-02" db="EMBL/GenBank/DDBJ databases">
        <authorList>
            <person name="Nowell W R."/>
        </authorList>
    </citation>
    <scope>NUCLEOTIDE SEQUENCE</scope>
</reference>
<keyword evidence="5 7" id="KW-0408">Iron</keyword>
<dbReference type="EMBL" id="CAJNOL010002680">
    <property type="protein sequence ID" value="CAF1521915.1"/>
    <property type="molecule type" value="Genomic_DNA"/>
</dbReference>
<keyword evidence="3 7" id="KW-0479">Metal-binding</keyword>